<dbReference type="EMBL" id="JABEQO010000014">
    <property type="protein sequence ID" value="MBB2165205.1"/>
    <property type="molecule type" value="Genomic_DNA"/>
</dbReference>
<keyword evidence="3" id="KW-1185">Reference proteome</keyword>
<dbReference type="Proteomes" id="UP000540490">
    <property type="component" value="Unassembled WGS sequence"/>
</dbReference>
<dbReference type="AlphaFoldDB" id="A0A7W4ILQ2"/>
<protein>
    <submittedName>
        <fullName evidence="1">Uncharacterized protein</fullName>
    </submittedName>
</protein>
<proteinExistence type="predicted"/>
<evidence type="ECO:0000313" key="3">
    <source>
        <dbReference type="Proteomes" id="UP000540490"/>
    </source>
</evidence>
<dbReference type="Proteomes" id="UP000561077">
    <property type="component" value="Unassembled WGS sequence"/>
</dbReference>
<accession>A0A7W4ILQ2</accession>
<sequence>MLRLHGHSISVVGAGIVFILIALKSAPVRAARPDYPEIRTVNISEPVRIVRDFNLSQLKAIKEKADPSMARPLYGFYIHALKIKLETIKGKPFLYIGLVDRKIEVARDLDGGQCLFDNVVTHYRKHADAAENLLEQETADISRHFAIAWKQNPTSAVGHQGSLIIRDELNAFARKQRLLERHIDSREELDGLYKSDCHV</sequence>
<evidence type="ECO:0000313" key="4">
    <source>
        <dbReference type="Proteomes" id="UP000561077"/>
    </source>
</evidence>
<evidence type="ECO:0000313" key="2">
    <source>
        <dbReference type="EMBL" id="MBB2194386.1"/>
    </source>
</evidence>
<comment type="caution">
    <text evidence="1">The sequence shown here is derived from an EMBL/GenBank/DDBJ whole genome shotgun (WGS) entry which is preliminary data.</text>
</comment>
<dbReference type="EMBL" id="JABEQN010000014">
    <property type="protein sequence ID" value="MBB2194386.1"/>
    <property type="molecule type" value="Genomic_DNA"/>
</dbReference>
<gene>
    <name evidence="2" type="ORF">HLH25_12210</name>
    <name evidence="1" type="ORF">HLH26_11800</name>
</gene>
<organism evidence="1 4">
    <name type="scientific">Gluconacetobacter dulcium</name>
    <dbReference type="NCBI Taxonomy" id="2729096"/>
    <lineage>
        <taxon>Bacteria</taxon>
        <taxon>Pseudomonadati</taxon>
        <taxon>Pseudomonadota</taxon>
        <taxon>Alphaproteobacteria</taxon>
        <taxon>Acetobacterales</taxon>
        <taxon>Acetobacteraceae</taxon>
        <taxon>Gluconacetobacter</taxon>
    </lineage>
</organism>
<evidence type="ECO:0000313" key="1">
    <source>
        <dbReference type="EMBL" id="MBB2165205.1"/>
    </source>
</evidence>
<name>A0A7W4ILQ2_9PROT</name>
<reference evidence="3 4" key="1">
    <citation type="submission" date="2020-04" db="EMBL/GenBank/DDBJ databases">
        <title>Description of novel Gluconacetobacter.</title>
        <authorList>
            <person name="Sombolestani A."/>
        </authorList>
    </citation>
    <scope>NUCLEOTIDE SEQUENCE [LARGE SCALE GENOMIC DNA]</scope>
    <source>
        <strain evidence="2 3">LMG 1728</strain>
        <strain evidence="1 4">LMG 1731</strain>
    </source>
</reference>
<dbReference type="RefSeq" id="WP_182974320.1">
    <property type="nucleotide sequence ID" value="NZ_JABEQN010000014.1"/>
</dbReference>